<feature type="active site" evidence="6">
    <location>
        <position position="101"/>
    </location>
</feature>
<proteinExistence type="inferred from homology"/>
<dbReference type="GO" id="GO:0009307">
    <property type="term" value="P:DNA restriction-modification system"/>
    <property type="evidence" value="ECO:0007669"/>
    <property type="project" value="UniProtKB-KW"/>
</dbReference>
<dbReference type="EMBL" id="CP029494">
    <property type="protein sequence ID" value="AWN24028.1"/>
    <property type="molecule type" value="Genomic_DNA"/>
</dbReference>
<name>A0A2Z3JRR7_9DEIO</name>
<dbReference type="RefSeq" id="WP_109827756.1">
    <property type="nucleotide sequence ID" value="NZ_CP029494.1"/>
</dbReference>
<keyword evidence="2 6" id="KW-0489">Methyltransferase</keyword>
<reference evidence="7 8" key="1">
    <citation type="submission" date="2018-05" db="EMBL/GenBank/DDBJ databases">
        <title>Complete Genome Sequence of Deinococcus sp. strain 17bor-2.</title>
        <authorList>
            <person name="Srinivasan S."/>
        </authorList>
    </citation>
    <scope>NUCLEOTIDE SEQUENCE [LARGE SCALE GENOMIC DNA]</scope>
    <source>
        <strain evidence="7 8">17bor-2</strain>
    </source>
</reference>
<comment type="similarity">
    <text evidence="6">Belongs to the class I-like SAM-binding methyltransferase superfamily. C5-methyltransferase family.</text>
</comment>
<dbReference type="InterPro" id="IPR001525">
    <property type="entry name" value="C5_MeTfrase"/>
</dbReference>
<dbReference type="GO" id="GO:0032259">
    <property type="term" value="P:methylation"/>
    <property type="evidence" value="ECO:0007669"/>
    <property type="project" value="UniProtKB-KW"/>
</dbReference>
<evidence type="ECO:0000313" key="8">
    <source>
        <dbReference type="Proteomes" id="UP000245368"/>
    </source>
</evidence>
<dbReference type="OrthoDB" id="9813719at2"/>
<evidence type="ECO:0000256" key="5">
    <source>
        <dbReference type="ARBA" id="ARBA00022747"/>
    </source>
</evidence>
<dbReference type="KEGG" id="dez:DKM44_12945"/>
<dbReference type="GO" id="GO:0044027">
    <property type="term" value="P:negative regulation of gene expression via chromosomal CpG island methylation"/>
    <property type="evidence" value="ECO:0007669"/>
    <property type="project" value="TreeGrafter"/>
</dbReference>
<evidence type="ECO:0000256" key="3">
    <source>
        <dbReference type="ARBA" id="ARBA00022679"/>
    </source>
</evidence>
<evidence type="ECO:0000256" key="1">
    <source>
        <dbReference type="ARBA" id="ARBA00011975"/>
    </source>
</evidence>
<dbReference type="REBASE" id="252636">
    <property type="entry name" value="M.Dsp17ORF12945P"/>
</dbReference>
<keyword evidence="4 6" id="KW-0949">S-adenosyl-L-methionine</keyword>
<evidence type="ECO:0000313" key="7">
    <source>
        <dbReference type="EMBL" id="AWN24028.1"/>
    </source>
</evidence>
<dbReference type="AlphaFoldDB" id="A0A2Z3JRR7"/>
<keyword evidence="3 6" id="KW-0808">Transferase</keyword>
<evidence type="ECO:0000256" key="6">
    <source>
        <dbReference type="PROSITE-ProRule" id="PRU01016"/>
    </source>
</evidence>
<dbReference type="Proteomes" id="UP000245368">
    <property type="component" value="Chromosome"/>
</dbReference>
<keyword evidence="5" id="KW-0680">Restriction system</keyword>
<keyword evidence="8" id="KW-1185">Reference proteome</keyword>
<accession>A0A2Z3JRR7</accession>
<dbReference type="Gene3D" id="3.90.120.10">
    <property type="entry name" value="DNA Methylase, subunit A, domain 2"/>
    <property type="match status" value="1"/>
</dbReference>
<dbReference type="PROSITE" id="PS51679">
    <property type="entry name" value="SAM_MT_C5"/>
    <property type="match status" value="1"/>
</dbReference>
<organism evidence="7 8">
    <name type="scientific">Deinococcus irradiatisoli</name>
    <dbReference type="NCBI Taxonomy" id="2202254"/>
    <lineage>
        <taxon>Bacteria</taxon>
        <taxon>Thermotogati</taxon>
        <taxon>Deinococcota</taxon>
        <taxon>Deinococci</taxon>
        <taxon>Deinococcales</taxon>
        <taxon>Deinococcaceae</taxon>
        <taxon>Deinococcus</taxon>
    </lineage>
</organism>
<dbReference type="InterPro" id="IPR029063">
    <property type="entry name" value="SAM-dependent_MTases_sf"/>
</dbReference>
<dbReference type="Gene3D" id="3.40.50.150">
    <property type="entry name" value="Vaccinia Virus protein VP39"/>
    <property type="match status" value="1"/>
</dbReference>
<dbReference type="Pfam" id="PF00145">
    <property type="entry name" value="DNA_methylase"/>
    <property type="match status" value="2"/>
</dbReference>
<dbReference type="InterPro" id="IPR050390">
    <property type="entry name" value="C5-Methyltransferase"/>
</dbReference>
<protein>
    <recommendedName>
        <fullName evidence="1">DNA (cytosine-5-)-methyltransferase</fullName>
        <ecNumber evidence="1">2.1.1.37</ecNumber>
    </recommendedName>
</protein>
<gene>
    <name evidence="7" type="ORF">DKM44_12945</name>
</gene>
<dbReference type="GO" id="GO:0003677">
    <property type="term" value="F:DNA binding"/>
    <property type="evidence" value="ECO:0007669"/>
    <property type="project" value="TreeGrafter"/>
</dbReference>
<dbReference type="PANTHER" id="PTHR10629:SF52">
    <property type="entry name" value="DNA (CYTOSINE-5)-METHYLTRANSFERASE 1"/>
    <property type="match status" value="1"/>
</dbReference>
<evidence type="ECO:0000256" key="4">
    <source>
        <dbReference type="ARBA" id="ARBA00022691"/>
    </source>
</evidence>
<evidence type="ECO:0000256" key="2">
    <source>
        <dbReference type="ARBA" id="ARBA00022603"/>
    </source>
</evidence>
<dbReference type="SUPFAM" id="SSF53335">
    <property type="entry name" value="S-adenosyl-L-methionine-dependent methyltransferases"/>
    <property type="match status" value="1"/>
</dbReference>
<sequence>MNAPAYAPLFPYLAARKNAGLLAEGELVIDNFAGAGGASQGMERALGRPVDHAINHDPVAVGLHRVNHPHSHHSVEDVWQVHPLDITKGQKVALCWFSPTCTHFSKAKGSGLLDRKIRGLAWVALRWAALAKPRVIILENVEEFQTWGPLRDDGRPCPKDKGRTFNSFINALRYQGYAVEWRELRACDYGTPTIRKRLFLIARRDGLPIIWPAPTHAKPTDPRVQAGLLKPWRTAAECIDWSLDAPSIFTRKKALVPATMKRIARGIERFVLNAPEPFIVTCNHGGEAFRGQGLDEPMRTITAAHDAHGLTEPVLAPCVINKQHQAPARSAEEPLSTVTTNHNKNELLSAALVRIDNQRSRTDCTYRVTDPLRTVVTKNNVGVAAIFLTKFRTGSVGSDLAEPIHTITAGGTPARESTGNVHGLVSAYLVPRYGERDGQAARVVSLDEPSPTVVTTGNGSRMAVASLIKHYGGTYKGPGLAADGPLDTVTTVDHHALLTGALVACGGRGAQARPKALNECMHTVTSKADMCLTTGYLAAYYSRDGAGDPGQAAGEPLRTIPTQDRFAPTVATLMRQFGTSSAADVAAPLGTITTEGQGKTGVITATCQPALSSTLLARARQVYALLSEYAPQALEQHADHAQELVLVIVKGELYILADIGMRMLTPRELARCQGFADGYVLERTAEGRPVSKAAQVRAIGNSVCPDLAAALTTANLGAVLQEAAD</sequence>
<dbReference type="PRINTS" id="PR00105">
    <property type="entry name" value="C5METTRFRASE"/>
</dbReference>
<dbReference type="PANTHER" id="PTHR10629">
    <property type="entry name" value="CYTOSINE-SPECIFIC METHYLTRANSFERASE"/>
    <property type="match status" value="1"/>
</dbReference>
<dbReference type="GO" id="GO:0003886">
    <property type="term" value="F:DNA (cytosine-5-)-methyltransferase activity"/>
    <property type="evidence" value="ECO:0007669"/>
    <property type="project" value="UniProtKB-EC"/>
</dbReference>
<dbReference type="EC" id="2.1.1.37" evidence="1"/>